<gene>
    <name evidence="13" type="ORF">NOSIN_19425</name>
</gene>
<dbReference type="GO" id="GO:0009636">
    <property type="term" value="P:response to toxic substance"/>
    <property type="evidence" value="ECO:0007669"/>
    <property type="project" value="UniProtKB-KW"/>
</dbReference>
<sequence>MGLTDLLRERPIVQAPMAGGAATPELVAAVTEAGGTGFLAAGYLGPDTLATRIRAVRDSGVAAFGVNVFVPGPICAPDAPAPYMPLLETEAKRYEVSVGEPVHDDDAWDAKIDLLAEAAVPVVSFTFGCPEAGVLERLRRVGSATVVTVTTVEEARLAVERGADGVCAQGVEAGGHRGSFAATGDEHGNRSADRSLWELLPDVVDAVDVPVIAAGGLMTGADVAGVLQRGAAAAQLGTAFLRCHESGAHPEHKAALADPSYTETTLTRAFTGRLARGLVNRFVSEHPEAPRAYPEIHHMTKPLRAAAAQAGDPDGMALWAGTGFRKAMDAPAAEIMERLRHEAGEAGVRV</sequence>
<evidence type="ECO:0000256" key="3">
    <source>
        <dbReference type="ARBA" id="ARBA00009881"/>
    </source>
</evidence>
<evidence type="ECO:0000256" key="4">
    <source>
        <dbReference type="ARBA" id="ARBA00013457"/>
    </source>
</evidence>
<proteinExistence type="inferred from homology"/>
<dbReference type="PANTHER" id="PTHR42747">
    <property type="entry name" value="NITRONATE MONOOXYGENASE-RELATED"/>
    <property type="match status" value="1"/>
</dbReference>
<name>A0A1V3C529_9ACTN</name>
<evidence type="ECO:0000256" key="7">
    <source>
        <dbReference type="ARBA" id="ARBA00022643"/>
    </source>
</evidence>
<protein>
    <recommendedName>
        <fullName evidence="4">Probable nitronate monooxygenase</fullName>
    </recommendedName>
    <alternativeName>
        <fullName evidence="11">Propionate 3-nitronate monooxygenase</fullName>
    </alternativeName>
</protein>
<keyword evidence="7" id="KW-0288">FMN</keyword>
<evidence type="ECO:0000256" key="8">
    <source>
        <dbReference type="ARBA" id="ARBA00022741"/>
    </source>
</evidence>
<dbReference type="Proteomes" id="UP000189004">
    <property type="component" value="Unassembled WGS sequence"/>
</dbReference>
<dbReference type="InterPro" id="IPR013785">
    <property type="entry name" value="Aldolase_TIM"/>
</dbReference>
<dbReference type="AlphaFoldDB" id="A0A1V3C529"/>
<reference evidence="14" key="1">
    <citation type="submission" date="2016-08" db="EMBL/GenBank/DDBJ databases">
        <authorList>
            <person name="Tokovenko B."/>
            <person name="Kalinowski J."/>
        </authorList>
    </citation>
    <scope>NUCLEOTIDE SEQUENCE [LARGE SCALE GENOMIC DNA]</scope>
    <source>
        <strain evidence="14">UTMC102</strain>
    </source>
</reference>
<comment type="cofactor">
    <cofactor evidence="1">
        <name>FMN</name>
        <dbReference type="ChEBI" id="CHEBI:58210"/>
    </cofactor>
</comment>
<evidence type="ECO:0000256" key="10">
    <source>
        <dbReference type="ARBA" id="ARBA00023033"/>
    </source>
</evidence>
<evidence type="ECO:0000313" key="14">
    <source>
        <dbReference type="Proteomes" id="UP000189004"/>
    </source>
</evidence>
<dbReference type="STRING" id="501010.NOSIN_19425"/>
<dbReference type="SUPFAM" id="SSF51412">
    <property type="entry name" value="Inosine monophosphate dehydrogenase (IMPDH)"/>
    <property type="match status" value="1"/>
</dbReference>
<comment type="caution">
    <text evidence="13">The sequence shown here is derived from an EMBL/GenBank/DDBJ whole genome shotgun (WGS) entry which is preliminary data.</text>
</comment>
<evidence type="ECO:0000256" key="1">
    <source>
        <dbReference type="ARBA" id="ARBA00001917"/>
    </source>
</evidence>
<evidence type="ECO:0000313" key="13">
    <source>
        <dbReference type="EMBL" id="OOC55732.1"/>
    </source>
</evidence>
<keyword evidence="5" id="KW-0216">Detoxification</keyword>
<evidence type="ECO:0000256" key="2">
    <source>
        <dbReference type="ARBA" id="ARBA00003535"/>
    </source>
</evidence>
<comment type="similarity">
    <text evidence="3">Belongs to the nitronate monooxygenase family. NMO class I subfamily.</text>
</comment>
<dbReference type="Gene3D" id="3.20.20.70">
    <property type="entry name" value="Aldolase class I"/>
    <property type="match status" value="1"/>
</dbReference>
<comment type="function">
    <text evidence="2">Nitronate monooxygenase that uses molecular oxygen to catalyze the oxidative denitrification of alkyl nitronates. Acts on propionate 3-nitronate (P3N), the presumed physiological substrate. Probably functions in the detoxification of P3N, a metabolic poison produced by plants and fungi as a defense mechanism.</text>
</comment>
<evidence type="ECO:0000256" key="12">
    <source>
        <dbReference type="ARBA" id="ARBA00049401"/>
    </source>
</evidence>
<dbReference type="GO" id="GO:0018580">
    <property type="term" value="F:nitronate monooxygenase activity"/>
    <property type="evidence" value="ECO:0007669"/>
    <property type="project" value="InterPro"/>
</dbReference>
<dbReference type="GO" id="GO:0051213">
    <property type="term" value="F:dioxygenase activity"/>
    <property type="evidence" value="ECO:0007669"/>
    <property type="project" value="UniProtKB-KW"/>
</dbReference>
<dbReference type="FunFam" id="3.20.20.70:FF:000154">
    <property type="entry name" value="Probable nitronate monooxygenase"/>
    <property type="match status" value="1"/>
</dbReference>
<evidence type="ECO:0000256" key="9">
    <source>
        <dbReference type="ARBA" id="ARBA00023002"/>
    </source>
</evidence>
<keyword evidence="9" id="KW-0560">Oxidoreductase</keyword>
<keyword evidence="10" id="KW-0503">Monooxygenase</keyword>
<keyword evidence="13" id="KW-0223">Dioxygenase</keyword>
<dbReference type="RefSeq" id="WP_077692165.1">
    <property type="nucleotide sequence ID" value="NZ_MCOK01000001.1"/>
</dbReference>
<dbReference type="Pfam" id="PF03060">
    <property type="entry name" value="NMO"/>
    <property type="match status" value="1"/>
</dbReference>
<keyword evidence="8" id="KW-0547">Nucleotide-binding</keyword>
<organism evidence="13 14">
    <name type="scientific">Nocardiopsis sinuspersici</name>
    <dbReference type="NCBI Taxonomy" id="501010"/>
    <lineage>
        <taxon>Bacteria</taxon>
        <taxon>Bacillati</taxon>
        <taxon>Actinomycetota</taxon>
        <taxon>Actinomycetes</taxon>
        <taxon>Streptosporangiales</taxon>
        <taxon>Nocardiopsidaceae</taxon>
        <taxon>Nocardiopsis</taxon>
    </lineage>
</organism>
<keyword evidence="6" id="KW-0285">Flavoprotein</keyword>
<evidence type="ECO:0000256" key="6">
    <source>
        <dbReference type="ARBA" id="ARBA00022630"/>
    </source>
</evidence>
<dbReference type="PANTHER" id="PTHR42747:SF3">
    <property type="entry name" value="NITRONATE MONOOXYGENASE-RELATED"/>
    <property type="match status" value="1"/>
</dbReference>
<keyword evidence="14" id="KW-1185">Reference proteome</keyword>
<evidence type="ECO:0000256" key="11">
    <source>
        <dbReference type="ARBA" id="ARBA00031155"/>
    </source>
</evidence>
<comment type="catalytic activity">
    <reaction evidence="12">
        <text>3 propionate 3-nitronate + 3 O2 + H2O = 3 3-oxopropanoate + 2 nitrate + nitrite + H2O2 + 3 H(+)</text>
        <dbReference type="Rhea" id="RHEA:57332"/>
        <dbReference type="ChEBI" id="CHEBI:15377"/>
        <dbReference type="ChEBI" id="CHEBI:15378"/>
        <dbReference type="ChEBI" id="CHEBI:15379"/>
        <dbReference type="ChEBI" id="CHEBI:16240"/>
        <dbReference type="ChEBI" id="CHEBI:16301"/>
        <dbReference type="ChEBI" id="CHEBI:17632"/>
        <dbReference type="ChEBI" id="CHEBI:33190"/>
        <dbReference type="ChEBI" id="CHEBI:136067"/>
    </reaction>
</comment>
<dbReference type="CDD" id="cd04730">
    <property type="entry name" value="NPD_like"/>
    <property type="match status" value="1"/>
</dbReference>
<evidence type="ECO:0000256" key="5">
    <source>
        <dbReference type="ARBA" id="ARBA00022575"/>
    </source>
</evidence>
<dbReference type="InterPro" id="IPR004136">
    <property type="entry name" value="NMO"/>
</dbReference>
<dbReference type="EMBL" id="MCOK01000001">
    <property type="protein sequence ID" value="OOC55732.1"/>
    <property type="molecule type" value="Genomic_DNA"/>
</dbReference>
<dbReference type="GO" id="GO:0000166">
    <property type="term" value="F:nucleotide binding"/>
    <property type="evidence" value="ECO:0007669"/>
    <property type="project" value="UniProtKB-KW"/>
</dbReference>
<dbReference type="OrthoDB" id="9778912at2"/>
<accession>A0A1V3C529</accession>